<dbReference type="STRING" id="44316.ENSEGOP00005018534"/>
<keyword evidence="13" id="KW-1185">Reference proteome</keyword>
<comment type="function">
    <text evidence="8">Functions as part of axonemal radial spoke complexes that play an important part in the motility of sperm and cilia. Plays a crucial role during acrosome biogenesis.</text>
</comment>
<evidence type="ECO:0000256" key="11">
    <source>
        <dbReference type="SAM" id="MobiDB-lite"/>
    </source>
</evidence>
<feature type="compositionally biased region" description="Polar residues" evidence="11">
    <location>
        <begin position="162"/>
        <end position="178"/>
    </location>
</feature>
<keyword evidence="6" id="KW-0206">Cytoskeleton</keyword>
<comment type="similarity">
    <text evidence="2">Belongs to the dpy-30 family.</text>
</comment>
<keyword evidence="3" id="KW-0963">Cytoplasm</keyword>
<dbReference type="GO" id="GO:0048188">
    <property type="term" value="C:Set1C/COMPASS complex"/>
    <property type="evidence" value="ECO:0007669"/>
    <property type="project" value="InterPro"/>
</dbReference>
<evidence type="ECO:0000256" key="10">
    <source>
        <dbReference type="ARBA" id="ARBA00068754"/>
    </source>
</evidence>
<evidence type="ECO:0000256" key="4">
    <source>
        <dbReference type="ARBA" id="ARBA00022846"/>
    </source>
</evidence>
<evidence type="ECO:0000313" key="13">
    <source>
        <dbReference type="Proteomes" id="UP000276834"/>
    </source>
</evidence>
<dbReference type="InterPro" id="IPR007858">
    <property type="entry name" value="Dpy-30_motif"/>
</dbReference>
<evidence type="ECO:0000256" key="1">
    <source>
        <dbReference type="ARBA" id="ARBA00004611"/>
    </source>
</evidence>
<evidence type="ECO:0000313" key="12">
    <source>
        <dbReference type="EMBL" id="RLW04214.1"/>
    </source>
</evidence>
<evidence type="ECO:0000256" key="3">
    <source>
        <dbReference type="ARBA" id="ARBA00022490"/>
    </source>
</evidence>
<evidence type="ECO:0000256" key="2">
    <source>
        <dbReference type="ARBA" id="ARBA00010849"/>
    </source>
</evidence>
<feature type="non-terminal residue" evidence="12">
    <location>
        <position position="1"/>
    </location>
</feature>
<protein>
    <recommendedName>
        <fullName evidence="10">DPY30 domain-containing protein 1</fullName>
    </recommendedName>
</protein>
<keyword evidence="7" id="KW-0966">Cell projection</keyword>
<gene>
    <name evidence="12" type="ORF">DV515_00006109</name>
</gene>
<evidence type="ECO:0000256" key="6">
    <source>
        <dbReference type="ARBA" id="ARBA00023212"/>
    </source>
</evidence>
<evidence type="ECO:0000256" key="7">
    <source>
        <dbReference type="ARBA" id="ARBA00023273"/>
    </source>
</evidence>
<organism evidence="12 13">
    <name type="scientific">Chloebia gouldiae</name>
    <name type="common">Gouldian finch</name>
    <name type="synonym">Erythrura gouldiae</name>
    <dbReference type="NCBI Taxonomy" id="44316"/>
    <lineage>
        <taxon>Eukaryota</taxon>
        <taxon>Metazoa</taxon>
        <taxon>Chordata</taxon>
        <taxon>Craniata</taxon>
        <taxon>Vertebrata</taxon>
        <taxon>Euteleostomi</taxon>
        <taxon>Archelosauria</taxon>
        <taxon>Archosauria</taxon>
        <taxon>Dinosauria</taxon>
        <taxon>Saurischia</taxon>
        <taxon>Theropoda</taxon>
        <taxon>Coelurosauria</taxon>
        <taxon>Aves</taxon>
        <taxon>Neognathae</taxon>
        <taxon>Neoaves</taxon>
        <taxon>Telluraves</taxon>
        <taxon>Australaves</taxon>
        <taxon>Passeriformes</taxon>
        <taxon>Passeroidea</taxon>
        <taxon>Passeridae</taxon>
        <taxon>Chloebia</taxon>
    </lineage>
</organism>
<keyword evidence="4" id="KW-0282">Flagellum</keyword>
<comment type="caution">
    <text evidence="12">The sequence shown here is derived from an EMBL/GenBank/DDBJ whole genome shotgun (WGS) entry which is preliminary data.</text>
</comment>
<dbReference type="OrthoDB" id="432281at2759"/>
<dbReference type="InterPro" id="IPR037856">
    <property type="entry name" value="Sdc1/DPY30"/>
</dbReference>
<dbReference type="PANTHER" id="PTHR23356">
    <property type="entry name" value="DPY30-RELATED"/>
    <property type="match status" value="1"/>
</dbReference>
<accession>A0A3L8SLS3</accession>
<evidence type="ECO:0000256" key="9">
    <source>
        <dbReference type="ARBA" id="ARBA00062391"/>
    </source>
</evidence>
<comment type="subcellular location">
    <subcellularLocation>
        <location evidence="1">Cytoplasm</location>
        <location evidence="1">Cytoskeleton</location>
        <location evidence="1">Flagellum axoneme</location>
    </subcellularLocation>
</comment>
<dbReference type="AlphaFoldDB" id="A0A3L8SLS3"/>
<dbReference type="PANTHER" id="PTHR23356:SF16">
    <property type="entry name" value="DPY30 DOMAIN CONTAINING 2"/>
    <property type="match status" value="1"/>
</dbReference>
<evidence type="ECO:0000256" key="8">
    <source>
        <dbReference type="ARBA" id="ARBA00058296"/>
    </source>
</evidence>
<feature type="non-terminal residue" evidence="12">
    <location>
        <position position="203"/>
    </location>
</feature>
<evidence type="ECO:0000256" key="5">
    <source>
        <dbReference type="ARBA" id="ARBA00023069"/>
    </source>
</evidence>
<sequence length="203" mass="23557">KAAETRQRRHQRTQLKRPRQLTRAPTCTFGLFLFVAPSKASGFGMESQYLKQCLGSCLKKGLAEVVEHRPADPIEYLAHWIYNYRRNLDEGKKRMLERAELEQEREAALAELERLKIQEEEQQKLEEERQAQLEKELAELEAQKKEAEMQLQQENQEENENTIAEVTSRPGTPTSSNAEEPDESEPSQTDLPTVEEEEEEEES</sequence>
<dbReference type="Proteomes" id="UP000276834">
    <property type="component" value="Unassembled WGS sequence"/>
</dbReference>
<feature type="region of interest" description="Disordered" evidence="11">
    <location>
        <begin position="142"/>
        <end position="203"/>
    </location>
</feature>
<name>A0A3L8SLS3_CHLGU</name>
<dbReference type="CDD" id="cd22966">
    <property type="entry name" value="DD_DYDC-like"/>
    <property type="match status" value="1"/>
</dbReference>
<dbReference type="FunFam" id="1.20.890.10:FF:000009">
    <property type="entry name" value="DPY30 domain-containing protein 1"/>
    <property type="match status" value="1"/>
</dbReference>
<dbReference type="Gene3D" id="1.20.890.10">
    <property type="entry name" value="cAMP-dependent protein kinase regulatory subunit, dimerization-anchoring domain"/>
    <property type="match status" value="1"/>
</dbReference>
<dbReference type="Pfam" id="PF05186">
    <property type="entry name" value="Dpy-30"/>
    <property type="match status" value="1"/>
</dbReference>
<proteinExistence type="inferred from homology"/>
<keyword evidence="5" id="KW-0969">Cilium</keyword>
<feature type="compositionally biased region" description="Acidic residues" evidence="11">
    <location>
        <begin position="193"/>
        <end position="203"/>
    </location>
</feature>
<dbReference type="InterPro" id="IPR049630">
    <property type="entry name" value="DYDC-like_DD"/>
</dbReference>
<comment type="subunit">
    <text evidence="9">Component of the axonemal radial spoke complex 1 (RS1), at least composed of spoke head proteins RSPH1, RSPH3, RSPH9 and the cilia-specific component RSPH4A or sperm-specific component RSPH6A, spoke stalk proteins RSPH14, DNAJB13, DYDC1, ROPN1L and NME5, and the anchor protein IQUB. Interacts with SH3GL3.</text>
</comment>
<reference evidence="12 13" key="1">
    <citation type="journal article" date="2018" name="Proc. R. Soc. B">
        <title>A non-coding region near Follistatin controls head colour polymorphism in the Gouldian finch.</title>
        <authorList>
            <person name="Toomey M.B."/>
            <person name="Marques C.I."/>
            <person name="Andrade P."/>
            <person name="Araujo P.M."/>
            <person name="Sabatino S."/>
            <person name="Gazda M.A."/>
            <person name="Afonso S."/>
            <person name="Lopes R.J."/>
            <person name="Corbo J.C."/>
            <person name="Carneiro M."/>
        </authorList>
    </citation>
    <scope>NUCLEOTIDE SEQUENCE [LARGE SCALE GENOMIC DNA]</scope>
    <source>
        <strain evidence="12">Red01</strain>
        <tissue evidence="12">Muscle</tissue>
    </source>
</reference>
<dbReference type="EMBL" id="QUSF01000014">
    <property type="protein sequence ID" value="RLW04214.1"/>
    <property type="molecule type" value="Genomic_DNA"/>
</dbReference>